<protein>
    <recommendedName>
        <fullName evidence="3">Integrase</fullName>
    </recommendedName>
</protein>
<dbReference type="Proteomes" id="UP001149400">
    <property type="component" value="Unassembled WGS sequence"/>
</dbReference>
<gene>
    <name evidence="1" type="ORF">LRP50_25250</name>
</gene>
<evidence type="ECO:0000313" key="2">
    <source>
        <dbReference type="Proteomes" id="UP001149400"/>
    </source>
</evidence>
<dbReference type="RefSeq" id="WP_274167148.1">
    <property type="nucleotide sequence ID" value="NZ_JAJUBC010000076.1"/>
</dbReference>
<reference evidence="1" key="1">
    <citation type="submission" date="2021-12" db="EMBL/GenBank/DDBJ databases">
        <title>Enterovibrio ZSDZ35 sp. nov. and Enterovibrio ZSDZ42 sp. nov., isolated from coastal seawater in Qingdao.</title>
        <authorList>
            <person name="Zhang P."/>
        </authorList>
    </citation>
    <scope>NUCLEOTIDE SEQUENCE</scope>
    <source>
        <strain evidence="1">ZSDZ42</strain>
    </source>
</reference>
<evidence type="ECO:0008006" key="3">
    <source>
        <dbReference type="Google" id="ProtNLM"/>
    </source>
</evidence>
<keyword evidence="2" id="KW-1185">Reference proteome</keyword>
<comment type="caution">
    <text evidence="1">The sequence shown here is derived from an EMBL/GenBank/DDBJ whole genome shotgun (WGS) entry which is preliminary data.</text>
</comment>
<dbReference type="EMBL" id="JAJUBC010000076">
    <property type="protein sequence ID" value="MDD1796427.1"/>
    <property type="molecule type" value="Genomic_DNA"/>
</dbReference>
<organism evidence="1 2">
    <name type="scientific">Enterovibrio gelatinilyticus</name>
    <dbReference type="NCBI Taxonomy" id="2899819"/>
    <lineage>
        <taxon>Bacteria</taxon>
        <taxon>Pseudomonadati</taxon>
        <taxon>Pseudomonadota</taxon>
        <taxon>Gammaproteobacteria</taxon>
        <taxon>Vibrionales</taxon>
        <taxon>Vibrionaceae</taxon>
        <taxon>Enterovibrio</taxon>
    </lineage>
</organism>
<name>A0ABT5R830_9GAMM</name>
<accession>A0ABT5R830</accession>
<evidence type="ECO:0000313" key="1">
    <source>
        <dbReference type="EMBL" id="MDD1796427.1"/>
    </source>
</evidence>
<sequence length="165" mass="19295">MQPVNYKAMNIKLELEKVSKNPAKQKIVKHYLLDCCAKLVRFRSSGRLPKNLQIAKKFLSGFANQKEIHQAEWELEGEAFGVEYFSQEGIQFYFRARKDISADLVKVRISKGLSNNASRKYLEDMAYFIDHVFSHIECSSNWLFREECEQFMCPRIYSKYFGVAA</sequence>
<proteinExistence type="predicted"/>